<dbReference type="RefSeq" id="WP_054533631.1">
    <property type="nucleotide sequence ID" value="NZ_LGKP01000012.1"/>
</dbReference>
<feature type="transmembrane region" description="Helical" evidence="1">
    <location>
        <begin position="38"/>
        <end position="56"/>
    </location>
</feature>
<evidence type="ECO:0000313" key="3">
    <source>
        <dbReference type="Proteomes" id="UP000050277"/>
    </source>
</evidence>
<name>A0A0P6Y355_9CHLR</name>
<protein>
    <submittedName>
        <fullName evidence="2">Uncharacterized protein</fullName>
    </submittedName>
</protein>
<reference evidence="2 3" key="1">
    <citation type="submission" date="2015-07" db="EMBL/GenBank/DDBJ databases">
        <title>Whole genome sequence of Herpetosiphon geysericola DSM 7119.</title>
        <authorList>
            <person name="Hemp J."/>
            <person name="Ward L.M."/>
            <person name="Pace L.A."/>
            <person name="Fischer W.W."/>
        </authorList>
    </citation>
    <scope>NUCLEOTIDE SEQUENCE [LARGE SCALE GENOMIC DNA]</scope>
    <source>
        <strain evidence="2 3">DSM 7119</strain>
    </source>
</reference>
<feature type="transmembrane region" description="Helical" evidence="1">
    <location>
        <begin position="62"/>
        <end position="88"/>
    </location>
</feature>
<keyword evidence="1" id="KW-0472">Membrane</keyword>
<keyword evidence="1" id="KW-0812">Transmembrane</keyword>
<evidence type="ECO:0000313" key="2">
    <source>
        <dbReference type="EMBL" id="KPL90281.1"/>
    </source>
</evidence>
<comment type="caution">
    <text evidence="2">The sequence shown here is derived from an EMBL/GenBank/DDBJ whole genome shotgun (WGS) entry which is preliminary data.</text>
</comment>
<gene>
    <name evidence="2" type="ORF">SE18_06545</name>
</gene>
<sequence>MKFYLSLNSLPELDGYAKPQKRLLWKQALKANRKNKQVWLGYAILYLGVITAILLFPKLDSLWMGMLMGAITGGIIGLISNSIIIAALRPTLAHYRREREQVQNQHDDDYFVPHAF</sequence>
<dbReference type="AlphaFoldDB" id="A0A0P6Y355"/>
<dbReference type="EMBL" id="LGKP01000012">
    <property type="protein sequence ID" value="KPL90281.1"/>
    <property type="molecule type" value="Genomic_DNA"/>
</dbReference>
<keyword evidence="1" id="KW-1133">Transmembrane helix</keyword>
<accession>A0A0P6Y355</accession>
<dbReference type="Proteomes" id="UP000050277">
    <property type="component" value="Unassembled WGS sequence"/>
</dbReference>
<keyword evidence="3" id="KW-1185">Reference proteome</keyword>
<proteinExistence type="predicted"/>
<evidence type="ECO:0000256" key="1">
    <source>
        <dbReference type="SAM" id="Phobius"/>
    </source>
</evidence>
<dbReference type="OrthoDB" id="9839359at2"/>
<organism evidence="2 3">
    <name type="scientific">Herpetosiphon geysericola</name>
    <dbReference type="NCBI Taxonomy" id="70996"/>
    <lineage>
        <taxon>Bacteria</taxon>
        <taxon>Bacillati</taxon>
        <taxon>Chloroflexota</taxon>
        <taxon>Chloroflexia</taxon>
        <taxon>Herpetosiphonales</taxon>
        <taxon>Herpetosiphonaceae</taxon>
        <taxon>Herpetosiphon</taxon>
    </lineage>
</organism>